<dbReference type="OrthoDB" id="6154260at2759"/>
<feature type="region of interest" description="Disordered" evidence="1">
    <location>
        <begin position="128"/>
        <end position="147"/>
    </location>
</feature>
<feature type="compositionally biased region" description="Basic and acidic residues" evidence="1">
    <location>
        <begin position="7"/>
        <end position="16"/>
    </location>
</feature>
<dbReference type="EMBL" id="JAGFMF010011436">
    <property type="protein sequence ID" value="KAG8522368.1"/>
    <property type="molecule type" value="Genomic_DNA"/>
</dbReference>
<sequence>MHGSGCRADRLDERAAVRQQGQHQRGTLAGSRHPGRAVWTASQCRPHSAASPQQTTHRPHRERRRAGPSRAPDGLDLPSPEPDGRGHFPDPDGSTLAGGTHPYSPVHLPAPPVGGLYWFRGDTSPRQAEVPAVCPDPGARGGARRTRLGAGRGKKFLYCEPHRRVREVQEEELSMKRDECHVRNAPAGSCGRACASTGDRCFASLLFLCQRGGLSPEAPVLRTQPREQRPQSRCGLHRVQPPPGAVLRSLRGFWTPSHTTTRHAGVTAVAESSLNGWRIRFYLCLDALTVALDGIWSFKRDLPAGGLKPAPSRNSLLPQAKYYSRHGGLRSKTPARAAPLSLASFQEARGAGTQVGGSATASLGYGFEAQTGGKNDPANGGVWRKGSSRGTCSCNSRCSASTRRWQ</sequence>
<dbReference type="GO" id="GO:0097546">
    <property type="term" value="C:ciliary base"/>
    <property type="evidence" value="ECO:0007669"/>
    <property type="project" value="TreeGrafter"/>
</dbReference>
<evidence type="ECO:0000313" key="2">
    <source>
        <dbReference type="EMBL" id="KAG8522368.1"/>
    </source>
</evidence>
<comment type="caution">
    <text evidence="2">The sequence shown here is derived from an EMBL/GenBank/DDBJ whole genome shotgun (WGS) entry which is preliminary data.</text>
</comment>
<dbReference type="InterPro" id="IPR040429">
    <property type="entry name" value="C11orf97-like"/>
</dbReference>
<dbReference type="PANTHER" id="PTHR38326:SF1">
    <property type="entry name" value="CHROMOSOME 11 OPEN READING FRAME 97"/>
    <property type="match status" value="1"/>
</dbReference>
<accession>A0A8J6DY49</accession>
<feature type="compositionally biased region" description="Polar residues" evidence="1">
    <location>
        <begin position="40"/>
        <end position="56"/>
    </location>
</feature>
<evidence type="ECO:0000256" key="1">
    <source>
        <dbReference type="SAM" id="MobiDB-lite"/>
    </source>
</evidence>
<gene>
    <name evidence="2" type="ORF">J0S82_002236</name>
</gene>
<feature type="compositionally biased region" description="Basic residues" evidence="1">
    <location>
        <begin position="57"/>
        <end position="67"/>
    </location>
</feature>
<protein>
    <submittedName>
        <fullName evidence="2">Uncharacterized protein</fullName>
    </submittedName>
</protein>
<keyword evidence="3" id="KW-1185">Reference proteome</keyword>
<evidence type="ECO:0000313" key="3">
    <source>
        <dbReference type="Proteomes" id="UP000700334"/>
    </source>
</evidence>
<proteinExistence type="predicted"/>
<reference evidence="2" key="1">
    <citation type="journal article" date="2021" name="Evol. Appl.">
        <title>The genome of the Pyrenean desman and the effects of bottlenecks and inbreeding on the genomic landscape of an endangered species.</title>
        <authorList>
            <person name="Escoda L."/>
            <person name="Castresana J."/>
        </authorList>
    </citation>
    <scope>NUCLEOTIDE SEQUENCE</scope>
    <source>
        <strain evidence="2">IBE-C5619</strain>
    </source>
</reference>
<feature type="region of interest" description="Disordered" evidence="1">
    <location>
        <begin position="1"/>
        <end position="107"/>
    </location>
</feature>
<dbReference type="PANTHER" id="PTHR38326">
    <property type="entry name" value="CHROMOSOME 11 OPEN READING FRAME 97"/>
    <property type="match status" value="1"/>
</dbReference>
<name>A0A8J6DY49_GALPY</name>
<organism evidence="2 3">
    <name type="scientific">Galemys pyrenaicus</name>
    <name type="common">Iberian desman</name>
    <name type="synonym">Pyrenean desman</name>
    <dbReference type="NCBI Taxonomy" id="202257"/>
    <lineage>
        <taxon>Eukaryota</taxon>
        <taxon>Metazoa</taxon>
        <taxon>Chordata</taxon>
        <taxon>Craniata</taxon>
        <taxon>Vertebrata</taxon>
        <taxon>Euteleostomi</taxon>
        <taxon>Mammalia</taxon>
        <taxon>Eutheria</taxon>
        <taxon>Laurasiatheria</taxon>
        <taxon>Eulipotyphla</taxon>
        <taxon>Talpidae</taxon>
        <taxon>Galemys</taxon>
    </lineage>
</organism>
<dbReference type="Proteomes" id="UP000700334">
    <property type="component" value="Unassembled WGS sequence"/>
</dbReference>
<dbReference type="AlphaFoldDB" id="A0A8J6DY49"/>